<gene>
    <name evidence="1" type="ORF">KKJ01_01215</name>
</gene>
<reference evidence="1" key="1">
    <citation type="submission" date="2021-08" db="EMBL/GenBank/DDBJ databases">
        <authorList>
            <person name="Papudeshi B."/>
            <person name="Bashey-Visser F."/>
        </authorList>
    </citation>
    <scope>NUCLEOTIDE SEQUENCE</scope>
    <source>
        <strain evidence="1">MC_266_E_2016</strain>
    </source>
</reference>
<protein>
    <submittedName>
        <fullName evidence="1">Uncharacterized protein</fullName>
    </submittedName>
</protein>
<evidence type="ECO:0000313" key="2">
    <source>
        <dbReference type="Proteomes" id="UP001222434"/>
    </source>
</evidence>
<comment type="caution">
    <text evidence="1">The sequence shown here is derived from an EMBL/GenBank/DDBJ whole genome shotgun (WGS) entry which is preliminary data.</text>
</comment>
<dbReference type="PROSITE" id="PS51257">
    <property type="entry name" value="PROKAR_LIPOPROTEIN"/>
    <property type="match status" value="1"/>
</dbReference>
<dbReference type="RefSeq" id="WP_274711380.1">
    <property type="nucleotide sequence ID" value="NZ_JAILSM010000013.1"/>
</dbReference>
<organism evidence="1 2">
    <name type="scientific">Xenorhabdus bovienii</name>
    <name type="common">Xenorhabdus nematophila subsp. bovienii</name>
    <dbReference type="NCBI Taxonomy" id="40576"/>
    <lineage>
        <taxon>Bacteria</taxon>
        <taxon>Pseudomonadati</taxon>
        <taxon>Pseudomonadota</taxon>
        <taxon>Gammaproteobacteria</taxon>
        <taxon>Enterobacterales</taxon>
        <taxon>Morganellaceae</taxon>
        <taxon>Xenorhabdus</taxon>
    </lineage>
</organism>
<dbReference type="AlphaFoldDB" id="A0AAJ1J7R3"/>
<proteinExistence type="predicted"/>
<dbReference type="EMBL" id="JAILSO010000002">
    <property type="protein sequence ID" value="MDE1476898.1"/>
    <property type="molecule type" value="Genomic_DNA"/>
</dbReference>
<evidence type="ECO:0000313" key="1">
    <source>
        <dbReference type="EMBL" id="MDE1476898.1"/>
    </source>
</evidence>
<name>A0AAJ1J7R3_XENBV</name>
<sequence>MTRRFSYHIATGLTGCSVLVLLPVYADEQPLIHQQQQAQEQRLAPRQPAR</sequence>
<reference evidence="1" key="2">
    <citation type="journal article" date="2022" name="J. Evol. Biol.">
        <title>Pre- and post-association barriers to host switching in sympatric mutualists.</title>
        <authorList>
            <person name="Dinges Z.M."/>
            <person name="Phillips R.K."/>
            <person name="Lively C.M."/>
            <person name="Bashey F."/>
        </authorList>
    </citation>
    <scope>NUCLEOTIDE SEQUENCE</scope>
    <source>
        <strain evidence="1">MC_266_E_2016</strain>
    </source>
</reference>
<accession>A0AAJ1J7R3</accession>
<dbReference type="Proteomes" id="UP001222434">
    <property type="component" value="Unassembled WGS sequence"/>
</dbReference>